<accession>A0A3N4VMX4</accession>
<feature type="transmembrane region" description="Helical" evidence="1">
    <location>
        <begin position="411"/>
        <end position="429"/>
    </location>
</feature>
<feature type="transmembrane region" description="Helical" evidence="1">
    <location>
        <begin position="332"/>
        <end position="352"/>
    </location>
</feature>
<feature type="transmembrane region" description="Helical" evidence="1">
    <location>
        <begin position="307"/>
        <end position="325"/>
    </location>
</feature>
<dbReference type="NCBIfam" id="NF008712">
    <property type="entry name" value="PRK11715.1-1"/>
    <property type="match status" value="1"/>
</dbReference>
<feature type="transmembrane region" description="Helical" evidence="1">
    <location>
        <begin position="358"/>
        <end position="377"/>
    </location>
</feature>
<comment type="caution">
    <text evidence="2">The sequence shown here is derived from an EMBL/GenBank/DDBJ whole genome shotgun (WGS) entry which is preliminary data.</text>
</comment>
<evidence type="ECO:0000256" key="1">
    <source>
        <dbReference type="SAM" id="Phobius"/>
    </source>
</evidence>
<dbReference type="AlphaFoldDB" id="A0A3N4VMX4"/>
<reference evidence="2 3" key="1">
    <citation type="submission" date="2018-11" db="EMBL/GenBank/DDBJ databases">
        <title>Genomic Encyclopedia of Type Strains, Phase IV (KMG-IV): sequencing the most valuable type-strain genomes for metagenomic binning, comparative biology and taxonomic classification.</title>
        <authorList>
            <person name="Goeker M."/>
        </authorList>
    </citation>
    <scope>NUCLEOTIDE SEQUENCE [LARGE SCALE GENOMIC DNA]</scope>
    <source>
        <strain evidence="2 3">DSM 25623</strain>
    </source>
</reference>
<dbReference type="PANTHER" id="PTHR30092:SF0">
    <property type="entry name" value="INNER MEMBRANE PROTEIN CRED"/>
    <property type="match status" value="1"/>
</dbReference>
<keyword evidence="1" id="KW-0812">Transmembrane</keyword>
<dbReference type="PIRSF" id="PIRSF004548">
    <property type="entry name" value="CreD"/>
    <property type="match status" value="1"/>
</dbReference>
<sequence>MRLILKMGLVFAMTLAILIPLLLVRGVIHDRQRYRAEAVQEVAARYAGPQGLAGPVLVVPYTETAEAEETDASGVARKVRRERTRYWTFFPTRLDVAGRLRPDTRKRGLHQVRVFEWQGKVRASFEAPIPDEADAAPDRRIGRPWLSYALADVRGLRAAPQLRIDGRAVPVEEGVGGRDAPGLHVRLPAPARGQVLRLQTELDLPLGGTESLAVVPLGKDNRIALESTWPHPGFIGASPRQDLGDDGFRADWRIASLASNAQRGWLEREGRGLAADAAATLRAMDAVGVELIDPVDVYTQADRATKYGLLFVLLTFVSLFLFELIKQLPVHPIQYGLVGLALAIFFLLLVALSEHVAFPWAYLAASVACIGLIGFYLSAALRSVWRGLGFAAMLAVLYAALYGLLVSEDNALALGAGLLFLVLAVLMAVTRRVDWYQLAGARPPARA</sequence>
<protein>
    <submittedName>
        <fullName evidence="2">Inner membrane protein</fullName>
    </submittedName>
</protein>
<keyword evidence="1" id="KW-1133">Transmembrane helix</keyword>
<name>A0A3N4VMX4_9GAMM</name>
<dbReference type="GO" id="GO:0005886">
    <property type="term" value="C:plasma membrane"/>
    <property type="evidence" value="ECO:0007669"/>
    <property type="project" value="TreeGrafter"/>
</dbReference>
<organism evidence="2 3">
    <name type="scientific">Vulcaniibacterium tengchongense</name>
    <dbReference type="NCBI Taxonomy" id="1273429"/>
    <lineage>
        <taxon>Bacteria</taxon>
        <taxon>Pseudomonadati</taxon>
        <taxon>Pseudomonadota</taxon>
        <taxon>Gammaproteobacteria</taxon>
        <taxon>Lysobacterales</taxon>
        <taxon>Lysobacteraceae</taxon>
        <taxon>Vulcaniibacterium</taxon>
    </lineage>
</organism>
<dbReference type="EMBL" id="RKQN01000001">
    <property type="protein sequence ID" value="RPE81179.1"/>
    <property type="molecule type" value="Genomic_DNA"/>
</dbReference>
<dbReference type="Proteomes" id="UP000269708">
    <property type="component" value="Unassembled WGS sequence"/>
</dbReference>
<dbReference type="Pfam" id="PF06123">
    <property type="entry name" value="CreD"/>
    <property type="match status" value="1"/>
</dbReference>
<proteinExistence type="predicted"/>
<dbReference type="RefSeq" id="WP_123768755.1">
    <property type="nucleotide sequence ID" value="NZ_RKQN01000001.1"/>
</dbReference>
<evidence type="ECO:0000313" key="2">
    <source>
        <dbReference type="EMBL" id="RPE81179.1"/>
    </source>
</evidence>
<evidence type="ECO:0000313" key="3">
    <source>
        <dbReference type="Proteomes" id="UP000269708"/>
    </source>
</evidence>
<dbReference type="PANTHER" id="PTHR30092">
    <property type="entry name" value="INNER MEMBRANE PROTEIN CRED"/>
    <property type="match status" value="1"/>
</dbReference>
<feature type="transmembrane region" description="Helical" evidence="1">
    <location>
        <begin position="384"/>
        <end position="405"/>
    </location>
</feature>
<gene>
    <name evidence="2" type="ORF">EDC50_0352</name>
</gene>
<dbReference type="OrthoDB" id="9791851at2"/>
<dbReference type="InterPro" id="IPR010364">
    <property type="entry name" value="Uncharacterised_IM_CreD"/>
</dbReference>
<keyword evidence="1" id="KW-0472">Membrane</keyword>
<keyword evidence="3" id="KW-1185">Reference proteome</keyword>